<sequence length="773" mass="91314">MTSIDILTGSALHSWLDAQWDFFSHPKETIDEAQRILLLKRSLEETRCEPDDYPSLNKYFRLWYVINEFDMALNVIETYTNSILNNVNNNDKIYISIQISLWKLSIYTKIKHENFLIQCDVLVEELFASPDKGAVLEDWSTFLNIVESAKQWNKYRELLRKRIAFEPRFAKENVNYLEGLLWIYSRDCFAFICDNQKEEAENSVKRLIETLQEDKFKDKVTTKTWLEQANFLVSLMPECIDEMIFHIKALVQDDWPDAIKKELNIKIAQIKAEQKYAQNQLEEAIEFGLAGHYEIARQGHHFTTKLMDWIIELGNYDKAAKIALDAIRFNLKDASNHAISLAYKHHEMNPSLYWHLIICWYNCFALYNKNRHSDYILTEEEQKIATHLLNEHLAKAKSIDASHVDIQSFEIYLLIQNKAQINEDEYHQKVLTLCERFFRDPNNYRSKEHISAYYRAKAHLLGIKTALESEFMPASEAFENFDLSQSLFVREEEWQKYSDHYESILTLKHKFEICGFEQYQRFYETGIGYYRDGNIHNFSMLIRNICCELSECDKKTPEEIKGRAQKILELSHLAIKVSPFAEHYSGIFDAYNLLQDFEKMVEAAENLWQIANTHGYSRYTPQNILDFFVPYLGQQGRFRELMIWLERLDQWYAYLSEDQQVAQQESYFSQIIHILSQVASQQPEETSIKLEKALTHNPPFWETNGRTALNISSIYFQLHNYDKAIEFGKLALALTTEYDTAEVIKKAERNLTIMQDTLANQNKTILKPWWKFW</sequence>
<organism evidence="1 2">
    <name type="scientific">Thorsellia kenyensis</name>
    <dbReference type="NCBI Taxonomy" id="1549888"/>
    <lineage>
        <taxon>Bacteria</taxon>
        <taxon>Pseudomonadati</taxon>
        <taxon>Pseudomonadota</taxon>
        <taxon>Gammaproteobacteria</taxon>
        <taxon>Enterobacterales</taxon>
        <taxon>Thorselliaceae</taxon>
        <taxon>Thorsellia</taxon>
    </lineage>
</organism>
<comment type="caution">
    <text evidence="1">The sequence shown here is derived from an EMBL/GenBank/DDBJ whole genome shotgun (WGS) entry which is preliminary data.</text>
</comment>
<dbReference type="EMBL" id="JBHLXE010000016">
    <property type="protein sequence ID" value="MFC0178836.1"/>
    <property type="molecule type" value="Genomic_DNA"/>
</dbReference>
<gene>
    <name evidence="1" type="ORF">ACFFIT_01780</name>
</gene>
<evidence type="ECO:0008006" key="3">
    <source>
        <dbReference type="Google" id="ProtNLM"/>
    </source>
</evidence>
<protein>
    <recommendedName>
        <fullName evidence="3">Tetratricopeptide repeat protein</fullName>
    </recommendedName>
</protein>
<dbReference type="Gene3D" id="1.25.40.10">
    <property type="entry name" value="Tetratricopeptide repeat domain"/>
    <property type="match status" value="1"/>
</dbReference>
<evidence type="ECO:0000313" key="2">
    <source>
        <dbReference type="Proteomes" id="UP001589758"/>
    </source>
</evidence>
<evidence type="ECO:0000313" key="1">
    <source>
        <dbReference type="EMBL" id="MFC0178836.1"/>
    </source>
</evidence>
<accession>A0ABV6C785</accession>
<name>A0ABV6C785_9GAMM</name>
<dbReference type="RefSeq" id="WP_385875831.1">
    <property type="nucleotide sequence ID" value="NZ_JBHLXE010000016.1"/>
</dbReference>
<dbReference type="Proteomes" id="UP001589758">
    <property type="component" value="Unassembled WGS sequence"/>
</dbReference>
<dbReference type="InterPro" id="IPR011990">
    <property type="entry name" value="TPR-like_helical_dom_sf"/>
</dbReference>
<keyword evidence="2" id="KW-1185">Reference proteome</keyword>
<reference evidence="1 2" key="1">
    <citation type="submission" date="2024-09" db="EMBL/GenBank/DDBJ databases">
        <authorList>
            <person name="Sun Q."/>
            <person name="Mori K."/>
        </authorList>
    </citation>
    <scope>NUCLEOTIDE SEQUENCE [LARGE SCALE GENOMIC DNA]</scope>
    <source>
        <strain evidence="1 2">CCM 8545</strain>
    </source>
</reference>
<proteinExistence type="predicted"/>